<keyword evidence="10" id="KW-1133">Transmembrane helix</keyword>
<dbReference type="SUPFAM" id="SSF55874">
    <property type="entry name" value="ATPase domain of HSP90 chaperone/DNA topoisomerase II/histidine kinase"/>
    <property type="match status" value="1"/>
</dbReference>
<name>A0ABU5QAP2_9BACT</name>
<evidence type="ECO:0000256" key="7">
    <source>
        <dbReference type="ARBA" id="ARBA00022840"/>
    </source>
</evidence>
<dbReference type="InterPro" id="IPR011712">
    <property type="entry name" value="Sig_transdc_His_kin_sub3_dim/P"/>
</dbReference>
<evidence type="ECO:0000256" key="6">
    <source>
        <dbReference type="ARBA" id="ARBA00022777"/>
    </source>
</evidence>
<evidence type="ECO:0000259" key="11">
    <source>
        <dbReference type="Pfam" id="PF02518"/>
    </source>
</evidence>
<dbReference type="EMBL" id="JAYFUM010000012">
    <property type="protein sequence ID" value="MEA5139900.1"/>
    <property type="molecule type" value="Genomic_DNA"/>
</dbReference>
<feature type="transmembrane region" description="Helical" evidence="10">
    <location>
        <begin position="361"/>
        <end position="380"/>
    </location>
</feature>
<dbReference type="RefSeq" id="WP_323297059.1">
    <property type="nucleotide sequence ID" value="NZ_JAYFUM010000012.1"/>
</dbReference>
<evidence type="ECO:0000256" key="2">
    <source>
        <dbReference type="ARBA" id="ARBA00012438"/>
    </source>
</evidence>
<dbReference type="Proteomes" id="UP001302949">
    <property type="component" value="Unassembled WGS sequence"/>
</dbReference>
<dbReference type="PANTHER" id="PTHR24421">
    <property type="entry name" value="NITRATE/NITRITE SENSOR PROTEIN NARX-RELATED"/>
    <property type="match status" value="1"/>
</dbReference>
<keyword evidence="5" id="KW-0547">Nucleotide-binding</keyword>
<keyword evidence="7" id="KW-0067">ATP-binding</keyword>
<dbReference type="InterPro" id="IPR003594">
    <property type="entry name" value="HATPase_dom"/>
</dbReference>
<dbReference type="Pfam" id="PF02518">
    <property type="entry name" value="HATPase_c"/>
    <property type="match status" value="1"/>
</dbReference>
<dbReference type="InterPro" id="IPR050482">
    <property type="entry name" value="Sensor_HK_TwoCompSys"/>
</dbReference>
<evidence type="ECO:0000259" key="12">
    <source>
        <dbReference type="Pfam" id="PF07730"/>
    </source>
</evidence>
<keyword evidence="3" id="KW-0597">Phosphoprotein</keyword>
<dbReference type="Gene3D" id="3.30.565.10">
    <property type="entry name" value="Histidine kinase-like ATPase, C-terminal domain"/>
    <property type="match status" value="1"/>
</dbReference>
<keyword evidence="10" id="KW-0812">Transmembrane</keyword>
<dbReference type="Gene3D" id="1.25.40.10">
    <property type="entry name" value="Tetratricopeptide repeat domain"/>
    <property type="match status" value="2"/>
</dbReference>
<evidence type="ECO:0000256" key="10">
    <source>
        <dbReference type="SAM" id="Phobius"/>
    </source>
</evidence>
<comment type="caution">
    <text evidence="13">The sequence shown here is derived from an EMBL/GenBank/DDBJ whole genome shotgun (WGS) entry which is preliminary data.</text>
</comment>
<reference evidence="13 14" key="1">
    <citation type="submission" date="2023-12" db="EMBL/GenBank/DDBJ databases">
        <title>Novel species of the genus Arcicella isolated from rivers.</title>
        <authorList>
            <person name="Lu H."/>
        </authorList>
    </citation>
    <scope>NUCLEOTIDE SEQUENCE [LARGE SCALE GENOMIC DNA]</scope>
    <source>
        <strain evidence="13 14">KCTC 23307</strain>
    </source>
</reference>
<dbReference type="GO" id="GO:0016301">
    <property type="term" value="F:kinase activity"/>
    <property type="evidence" value="ECO:0007669"/>
    <property type="project" value="UniProtKB-KW"/>
</dbReference>
<dbReference type="SUPFAM" id="SSF48452">
    <property type="entry name" value="TPR-like"/>
    <property type="match status" value="2"/>
</dbReference>
<keyword evidence="10" id="KW-0472">Membrane</keyword>
<sequence>MKHLYTLCFLIFFSPYLFSQDNIIEIYQKQVDKLKKTPSSYGRDTTLIIELTKLARSYVDESSDSSLKYINEARKLVVKYNWKNGAAHYWLSAGVREREIGHFDTAIQFLLRAASIFESTHNKEGLTDTFMALGIAYTETENYTKALDYHQKSIKVGKSLNDYANNWANIGNLYMTMNKFDIALPIFIKLEKIYLQNSSNNQIEDLIGHRCVNSINLCVSYFKTDQPIQGKKYEKLAVYLSKRINGILEQAYLFSEIASYYSSKNNHQKALEYLQKSEPFVQALNSPEKTSSISLRFYQHYKSVRNFQKALAYYEIHNTIEDSLNRAEMKAEITKLQLQYDTKKQKEEIDLLTIEQQNKNLQILLVVMALLAVLVIAIFWNNRILRKQNEAIRNATVKGQHIERRRVAADLHDNLGSTLSALRWTLQAIDIQKLLPTEKKIYSQLHEMVNNAYNEVRSISHNMLPPDFEKQSLQVSLAKFLQKIEGKTSIHFKLDFHQNFERLNPKIEFELYNVCLELINNIIKHSQATEASIDFFMTKQQLKMIVADNGIGLQNNESNGIGFQNIKSRIDSMNGNWTLKSDEQGKGMIHEIIISINEK</sequence>
<evidence type="ECO:0000256" key="4">
    <source>
        <dbReference type="ARBA" id="ARBA00022679"/>
    </source>
</evidence>
<dbReference type="SMART" id="SM00028">
    <property type="entry name" value="TPR"/>
    <property type="match status" value="4"/>
</dbReference>
<evidence type="ECO:0000313" key="14">
    <source>
        <dbReference type="Proteomes" id="UP001302949"/>
    </source>
</evidence>
<feature type="domain" description="Signal transduction histidine kinase subgroup 3 dimerisation and phosphoacceptor" evidence="12">
    <location>
        <begin position="403"/>
        <end position="467"/>
    </location>
</feature>
<dbReference type="InterPro" id="IPR011990">
    <property type="entry name" value="TPR-like_helical_dom_sf"/>
</dbReference>
<dbReference type="PANTHER" id="PTHR24421:SF10">
    <property type="entry name" value="NITRATE_NITRITE SENSOR PROTEIN NARQ"/>
    <property type="match status" value="1"/>
</dbReference>
<evidence type="ECO:0000256" key="5">
    <source>
        <dbReference type="ARBA" id="ARBA00022741"/>
    </source>
</evidence>
<keyword evidence="8" id="KW-0902">Two-component regulatory system</keyword>
<keyword evidence="14" id="KW-1185">Reference proteome</keyword>
<comment type="catalytic activity">
    <reaction evidence="1">
        <text>ATP + protein L-histidine = ADP + protein N-phospho-L-histidine.</text>
        <dbReference type="EC" id="2.7.13.3"/>
    </reaction>
</comment>
<gene>
    <name evidence="13" type="ORF">VB248_12180</name>
</gene>
<accession>A0ABU5QAP2</accession>
<protein>
    <recommendedName>
        <fullName evidence="2">histidine kinase</fullName>
        <ecNumber evidence="2">2.7.13.3</ecNumber>
    </recommendedName>
</protein>
<keyword evidence="6 13" id="KW-0418">Kinase</keyword>
<dbReference type="Gene3D" id="1.20.5.1930">
    <property type="match status" value="1"/>
</dbReference>
<evidence type="ECO:0000256" key="3">
    <source>
        <dbReference type="ARBA" id="ARBA00022553"/>
    </source>
</evidence>
<evidence type="ECO:0000313" key="13">
    <source>
        <dbReference type="EMBL" id="MEA5139900.1"/>
    </source>
</evidence>
<feature type="domain" description="Histidine kinase/HSP90-like ATPase" evidence="11">
    <location>
        <begin position="510"/>
        <end position="589"/>
    </location>
</feature>
<evidence type="ECO:0000256" key="9">
    <source>
        <dbReference type="PROSITE-ProRule" id="PRU00339"/>
    </source>
</evidence>
<dbReference type="InterPro" id="IPR036890">
    <property type="entry name" value="HATPase_C_sf"/>
</dbReference>
<proteinExistence type="predicted"/>
<evidence type="ECO:0000256" key="8">
    <source>
        <dbReference type="ARBA" id="ARBA00023012"/>
    </source>
</evidence>
<organism evidence="13 14">
    <name type="scientific">Arcicella rigui</name>
    <dbReference type="NCBI Taxonomy" id="797020"/>
    <lineage>
        <taxon>Bacteria</taxon>
        <taxon>Pseudomonadati</taxon>
        <taxon>Bacteroidota</taxon>
        <taxon>Cytophagia</taxon>
        <taxon>Cytophagales</taxon>
        <taxon>Flectobacillaceae</taxon>
        <taxon>Arcicella</taxon>
    </lineage>
</organism>
<dbReference type="PROSITE" id="PS50005">
    <property type="entry name" value="TPR"/>
    <property type="match status" value="1"/>
</dbReference>
<evidence type="ECO:0000256" key="1">
    <source>
        <dbReference type="ARBA" id="ARBA00000085"/>
    </source>
</evidence>
<dbReference type="Pfam" id="PF07730">
    <property type="entry name" value="HisKA_3"/>
    <property type="match status" value="1"/>
</dbReference>
<keyword evidence="9" id="KW-0802">TPR repeat</keyword>
<dbReference type="EC" id="2.7.13.3" evidence="2"/>
<feature type="repeat" description="TPR" evidence="9">
    <location>
        <begin position="127"/>
        <end position="160"/>
    </location>
</feature>
<dbReference type="InterPro" id="IPR019734">
    <property type="entry name" value="TPR_rpt"/>
</dbReference>
<keyword evidence="4" id="KW-0808">Transferase</keyword>